<feature type="region of interest" description="Disordered" evidence="3">
    <location>
        <begin position="891"/>
        <end position="915"/>
    </location>
</feature>
<feature type="region of interest" description="Disordered" evidence="3">
    <location>
        <begin position="178"/>
        <end position="207"/>
    </location>
</feature>
<dbReference type="InterPro" id="IPR028288">
    <property type="entry name" value="SCAR/WAVE_fam"/>
</dbReference>
<dbReference type="GO" id="GO:0034237">
    <property type="term" value="F:protein kinase A regulatory subunit binding"/>
    <property type="evidence" value="ECO:0007669"/>
    <property type="project" value="TreeGrafter"/>
</dbReference>
<dbReference type="OrthoDB" id="1929108at2759"/>
<evidence type="ECO:0000256" key="2">
    <source>
        <dbReference type="RuleBase" id="RU367034"/>
    </source>
</evidence>
<dbReference type="InterPro" id="IPR003124">
    <property type="entry name" value="WH2_dom"/>
</dbReference>
<dbReference type="PANTHER" id="PTHR12902">
    <property type="entry name" value="WASP-1"/>
    <property type="match status" value="1"/>
</dbReference>
<dbReference type="Gene3D" id="1.20.5.340">
    <property type="match status" value="1"/>
</dbReference>
<evidence type="ECO:0000259" key="4">
    <source>
        <dbReference type="PROSITE" id="PS51082"/>
    </source>
</evidence>
<dbReference type="GO" id="GO:0030036">
    <property type="term" value="P:actin cytoskeleton organization"/>
    <property type="evidence" value="ECO:0007669"/>
    <property type="project" value="UniProtKB-UniRule"/>
</dbReference>
<comment type="function">
    <text evidence="2">Involved in regulation of actin and microtubule organization. Part of a WAVE complex that activates the Arp2/3 complex.</text>
</comment>
<dbReference type="GO" id="GO:0071933">
    <property type="term" value="F:Arp2/3 complex binding"/>
    <property type="evidence" value="ECO:0007669"/>
    <property type="project" value="TreeGrafter"/>
</dbReference>
<dbReference type="GO" id="GO:0003779">
    <property type="term" value="F:actin binding"/>
    <property type="evidence" value="ECO:0007669"/>
    <property type="project" value="UniProtKB-UniRule"/>
</dbReference>
<feature type="compositionally biased region" description="Basic residues" evidence="3">
    <location>
        <begin position="184"/>
        <end position="197"/>
    </location>
</feature>
<dbReference type="Proteomes" id="UP001152484">
    <property type="component" value="Unassembled WGS sequence"/>
</dbReference>
<feature type="compositionally biased region" description="Polar residues" evidence="3">
    <location>
        <begin position="440"/>
        <end position="454"/>
    </location>
</feature>
<feature type="compositionally biased region" description="Polar residues" evidence="3">
    <location>
        <begin position="1226"/>
        <end position="1249"/>
    </location>
</feature>
<dbReference type="PROSITE" id="PS51082">
    <property type="entry name" value="WH2"/>
    <property type="match status" value="1"/>
</dbReference>
<keyword evidence="2" id="KW-0009">Actin-binding</keyword>
<organism evidence="5 6">
    <name type="scientific">Cuscuta europaea</name>
    <name type="common">European dodder</name>
    <dbReference type="NCBI Taxonomy" id="41803"/>
    <lineage>
        <taxon>Eukaryota</taxon>
        <taxon>Viridiplantae</taxon>
        <taxon>Streptophyta</taxon>
        <taxon>Embryophyta</taxon>
        <taxon>Tracheophyta</taxon>
        <taxon>Spermatophyta</taxon>
        <taxon>Magnoliopsida</taxon>
        <taxon>eudicotyledons</taxon>
        <taxon>Gunneridae</taxon>
        <taxon>Pentapetalae</taxon>
        <taxon>asterids</taxon>
        <taxon>lamiids</taxon>
        <taxon>Solanales</taxon>
        <taxon>Convolvulaceae</taxon>
        <taxon>Cuscuteae</taxon>
        <taxon>Cuscuta</taxon>
        <taxon>Cuscuta subgen. Cuscuta</taxon>
    </lineage>
</organism>
<feature type="region of interest" description="Disordered" evidence="3">
    <location>
        <begin position="1061"/>
        <end position="1083"/>
    </location>
</feature>
<feature type="compositionally biased region" description="Polar residues" evidence="3">
    <location>
        <begin position="891"/>
        <end position="912"/>
    </location>
</feature>
<protein>
    <recommendedName>
        <fullName evidence="2">Protein SCAR</fullName>
    </recommendedName>
    <alternativeName>
        <fullName evidence="2">Protein WAVE</fullName>
    </alternativeName>
</protein>
<feature type="region of interest" description="Disordered" evidence="3">
    <location>
        <begin position="1221"/>
        <end position="1274"/>
    </location>
</feature>
<feature type="compositionally biased region" description="Basic and acidic residues" evidence="3">
    <location>
        <begin position="422"/>
        <end position="439"/>
    </location>
</feature>
<comment type="similarity">
    <text evidence="1 2">Belongs to the SCAR/WAVE family.</text>
</comment>
<dbReference type="Gene3D" id="6.10.280.150">
    <property type="match status" value="2"/>
</dbReference>
<evidence type="ECO:0000313" key="6">
    <source>
        <dbReference type="Proteomes" id="UP001152484"/>
    </source>
</evidence>
<comment type="subcellular location">
    <subcellularLocation>
        <location evidence="2">Cytoplasm</location>
        <location evidence="2">Cytoskeleton</location>
    </subcellularLocation>
</comment>
<feature type="domain" description="WH2" evidence="4">
    <location>
        <begin position="1416"/>
        <end position="1434"/>
    </location>
</feature>
<keyword evidence="2" id="KW-0206">Cytoskeleton</keyword>
<feature type="region of interest" description="Disordered" evidence="3">
    <location>
        <begin position="301"/>
        <end position="328"/>
    </location>
</feature>
<accession>A0A9P0YJJ4</accession>
<sequence length="1477" mass="162872">MPLSRYKIRNEFSLADPELYRSADKDDPEFLLEGVAMAGLVGVLRQLGDLAEFAAEIFHDLHEEVLATAARGHSLSIRVQQLEADFPSIEKALISQTNHSLFFYSPGTDWHPNIHMEQNLVTQGDLPRFVMDSYEECRGPPRLFLLDKFDIAGAGACLKRYTDPSFFKEGASSFEMTNSDFHREKRTRKAKQKKGPRGRNGEAPEALPTPHVKQKLHQLFMEEEHFENGNNDSVRRVKLKRRLNGFPFDSKTGKSYMEKFSSTPSPEHKVVDEASLDSLHLKLASSSAYQTKLDYIGTRKASGDEEATHSHITPSQSPSPPLSEDNDALKQLNNAPYEAVTDDGVLATSTFSHSFELGDNLSSFRKLATRNEMYTDRGDRTNCYHSDDAGSEIENYVDALASMDSDLDTGFELRARAHSRALDSEKHLTTHHDQIRTRSSDSQSMGKSTLSDDANSVLKVEESSFSSGSSRTSHITIAPSEAHAGNMTDIREIHMCYSPVDLRSEGERFASPQLSEHAFYNTSTDLVPLSTSSLLDCSVNPGIAKGGNVMREDALVKQTTSEILSHLDEDQYDSIGVAETGATPHRTASASIDFDNSGQTVGDLPPIASGEKRLLSEIHTADLNEKNNIACSTNQSDVPYDNGDDFPAHLPVNVHNGDLSNNFYSTSNPFIPQKRGELWSTENKYLDMLVGELLSSEEDTNCLDNLSHRSTSNKDGYFPSSYAINYSTNEVNGDVNIAHGASVHLPNIMEASLEEEHVTHDFHIASKDETAKDYCTGIGEGHLCSPNLLMVQTEKVPLDSASKIETNHTTSVKLGETLVSEEKNAEDTCSTLVDGNISPLNLSIMPTTPQLIEMSSSIPALDTRKSIISQSVQAHLDVALNLENAEKTVNITPGPNSTVRKTSLLSPDSTSGEDPGALDEVAHTISSLNSNEIDVYHHFQPDALMLDHNKTRPIQQQESPIHCPLPRFSAQDNHEGSLHLPGYDSVKGNVLLTINQIEEPFDSSSKSMIGSIPSQPSELSIFPHDNHYINLFEQYSNPSTCISPGVGLPLGADQTNLEEMPPLPPLPPVQWRMGKSPRASPRERELTQTETGFFSSLPSKFDQAIEPLEKSPLSAITDEAPPSVYQYGAVSHGSFPLPMSNEEFDDNGKDKIKFPTRMPPVNSFSQDIPVDKSCTLSFATSSEEFLQPAEEVIKDAHLNGKELEEDLKSSGGELETYHRLGPLVSPQDSASVGSSRISDNDGSTSLEESTATDKESMQVVPDHPEVAQPELQSSTETGLDVLKLDKASEILEENVYRHETVILENESTKAEQVTPEINSKESECENGSVRLQEKPVRNATLRSALEANFRNPLHRKPNLEGDIIWPAVEDGAVNESKKVKLPRTRSPLIDAVAAHDKSKMKKVVDRDKSPLQKAGERDTLLEEIRSKSFSLKPTVITRPTVQFPQTNLRVAAILERAKTIRQAFAGSDEEDDEDSWD</sequence>
<dbReference type="GO" id="GO:2000601">
    <property type="term" value="P:positive regulation of Arp2/3 complex-mediated actin nucleation"/>
    <property type="evidence" value="ECO:0007669"/>
    <property type="project" value="TreeGrafter"/>
</dbReference>
<keyword evidence="6" id="KW-1185">Reference proteome</keyword>
<dbReference type="EMBL" id="CAMAPE010000004">
    <property type="protein sequence ID" value="CAH9061481.1"/>
    <property type="molecule type" value="Genomic_DNA"/>
</dbReference>
<dbReference type="PANTHER" id="PTHR12902:SF1">
    <property type="entry name" value="WISKOTT-ALDRICH SYNDROME PROTEIN FAMILY MEMBER"/>
    <property type="match status" value="1"/>
</dbReference>
<evidence type="ECO:0000256" key="3">
    <source>
        <dbReference type="SAM" id="MobiDB-lite"/>
    </source>
</evidence>
<keyword evidence="2" id="KW-0963">Cytoplasm</keyword>
<reference evidence="5" key="1">
    <citation type="submission" date="2022-07" db="EMBL/GenBank/DDBJ databases">
        <authorList>
            <person name="Macas J."/>
            <person name="Novak P."/>
            <person name="Neumann P."/>
        </authorList>
    </citation>
    <scope>NUCLEOTIDE SEQUENCE</scope>
</reference>
<name>A0A9P0YJJ4_CUSEU</name>
<comment type="caution">
    <text evidence="5">The sequence shown here is derived from an EMBL/GenBank/DDBJ whole genome shotgun (WGS) entry which is preliminary data.</text>
</comment>
<dbReference type="GO" id="GO:0005856">
    <property type="term" value="C:cytoskeleton"/>
    <property type="evidence" value="ECO:0007669"/>
    <property type="project" value="UniProtKB-SubCell"/>
</dbReference>
<evidence type="ECO:0000256" key="1">
    <source>
        <dbReference type="ARBA" id="ARBA00006993"/>
    </source>
</evidence>
<gene>
    <name evidence="5" type="ORF">CEURO_LOCUS1745</name>
</gene>
<evidence type="ECO:0000313" key="5">
    <source>
        <dbReference type="EMBL" id="CAH9061481.1"/>
    </source>
</evidence>
<proteinExistence type="inferred from homology"/>
<feature type="region of interest" description="Disordered" evidence="3">
    <location>
        <begin position="422"/>
        <end position="454"/>
    </location>
</feature>